<evidence type="ECO:0000313" key="3">
    <source>
        <dbReference type="EMBL" id="SDZ78098.1"/>
    </source>
</evidence>
<feature type="chain" id="PRO_5010169061" evidence="1">
    <location>
        <begin position="32"/>
        <end position="1235"/>
    </location>
</feature>
<dbReference type="InterPro" id="IPR036709">
    <property type="entry name" value="Autotransporte_beta_dom_sf"/>
</dbReference>
<dbReference type="Pfam" id="PF03797">
    <property type="entry name" value="Autotransporter"/>
    <property type="match status" value="1"/>
</dbReference>
<dbReference type="Proteomes" id="UP000183469">
    <property type="component" value="Unassembled WGS sequence"/>
</dbReference>
<feature type="signal peptide" evidence="1">
    <location>
        <begin position="1"/>
        <end position="31"/>
    </location>
</feature>
<keyword evidence="1" id="KW-0732">Signal</keyword>
<dbReference type="SUPFAM" id="SSF103515">
    <property type="entry name" value="Autotransporter"/>
    <property type="match status" value="1"/>
</dbReference>
<evidence type="ECO:0000256" key="1">
    <source>
        <dbReference type="SAM" id="SignalP"/>
    </source>
</evidence>
<dbReference type="SMART" id="SM00869">
    <property type="entry name" value="Autotransporter"/>
    <property type="match status" value="1"/>
</dbReference>
<evidence type="ECO:0000313" key="4">
    <source>
        <dbReference type="Proteomes" id="UP000183469"/>
    </source>
</evidence>
<name>A0A1H3VVK5_SELRU</name>
<feature type="domain" description="Autotransporter" evidence="2">
    <location>
        <begin position="968"/>
        <end position="1235"/>
    </location>
</feature>
<sequence length="1235" mass="133789">MKQKRNFATKQIYALTAAVLSSLAMPLTCGATETESPYLATEYSKYDGKTFAEIRFMDKKEEEEGYGIGAGGGSGWLITPPTYRLDNDLVEATLDGMAYWTDIIAPGAENTTPWQIFVSTDNRQNASAGTYSIDSDGKNTSSSGSSIDGAFYLGEQLQEGAKILPLTHKDAEDGVLPKGRYTFSEVTIGRHMGANRDGAIKGWWIDANTVLPTNEQATDFVGTFRHELGHALGILCAGDKKDDGFWHFDEKIKEGSWTLHLRDQEGTRAEVGMVIVESSATKESGKKYFVVDKQVSIDDKGFAKGYAYFYGDHVTEALDGAKFFGRSALPVNGWEKKTDGSDEYKFDGSHLQTAGMMSHREYSNYTTFLEVELAAMQDLGYKLDRKALYGRSIYGNDGTIVNNQGYFARNDDGTDYLADTYSLVPLGVGLHIYGSGNTVTQNADIMTAGAGAVGVRVDGTGNELIVPEDTEIHADGERGNGLLIAYGRNHIIEQAGTVTARGEGGTGVRFDFGSSSNGADDEYRGSYIRYKRDVQSLDKATLTIPAGTITSAENLVLNDMDANTYNANKDELDGPLVEQYNLSGTLIGDENAIYIAKNAFVKEININEGASIQGNITSDWKQFGTTEGAYDTGTNRKMLLIQYDKNKDDNDNNLGDNGFAYSTYIPDLVTNLNFNTDMTYSGDITGEDNMKINVNAGTLAYEGTANVVNVQVAKDAVLLGGNYTVNYISASKQSNVFDLDRTTGQLINHGTIGASSPDSNMEINGMLVSDGKLQAYGGGEDGQIYVTGDVKLQNATVTAYAMLPGENKTVLSTESTITGTLANSNTAVPVSAMLNAKGKITDNKTISVETLAANNLQTTDAAVNKTYDAVMNMYNGLGEEKSQYGEMRKLFSLEPETAAKALKDISSPNAAQGMSMTQTSTVTSHILSARLAEAYAMNNIDVRVLVSNLADDKDSTVNEGLKLQAKVDLPVENNIWFKTAKNWGELKGGANYHGTTFALGYDKAVGRNWRVGGFVSYGNSSFAAGSASSTVQDTRLGVYAGYKRGPHEGYVYLNHGWLKHDLSRGITGIGTAKADYNSRILELGGEYKYDLQANKVATWHVSPYVNMQLSHLWQDGYTENGVGVLGQRVNSAGNTYFAAGLGVEFKRYLNRGSYAMRLGVKHAFSGANPRVTFGLVGGGPSVFEMRGQQDKTHLIMSISGETEFKPGWSVSGDAAFARGSHDRDIMCAVTLRRMW</sequence>
<evidence type="ECO:0000259" key="2">
    <source>
        <dbReference type="PROSITE" id="PS51208"/>
    </source>
</evidence>
<proteinExistence type="predicted"/>
<accession>A0A1H3VVK5</accession>
<dbReference type="InterPro" id="IPR005546">
    <property type="entry name" value="Autotransporte_beta"/>
</dbReference>
<gene>
    <name evidence="3" type="ORF">SAMN05660648_00565</name>
</gene>
<dbReference type="RefSeq" id="WP_074670728.1">
    <property type="nucleotide sequence ID" value="NZ_FNQG01000002.1"/>
</dbReference>
<dbReference type="EMBL" id="FNQG01000002">
    <property type="protein sequence ID" value="SDZ78098.1"/>
    <property type="molecule type" value="Genomic_DNA"/>
</dbReference>
<dbReference type="Gene3D" id="2.40.128.130">
    <property type="entry name" value="Autotransporter beta-domain"/>
    <property type="match status" value="1"/>
</dbReference>
<dbReference type="PROSITE" id="PS51208">
    <property type="entry name" value="AUTOTRANSPORTER"/>
    <property type="match status" value="1"/>
</dbReference>
<dbReference type="AlphaFoldDB" id="A0A1H3VVK5"/>
<organism evidence="3 4">
    <name type="scientific">Selenomonas ruminantium</name>
    <dbReference type="NCBI Taxonomy" id="971"/>
    <lineage>
        <taxon>Bacteria</taxon>
        <taxon>Bacillati</taxon>
        <taxon>Bacillota</taxon>
        <taxon>Negativicutes</taxon>
        <taxon>Selenomonadales</taxon>
        <taxon>Selenomonadaceae</taxon>
        <taxon>Selenomonas</taxon>
    </lineage>
</organism>
<reference evidence="3 4" key="1">
    <citation type="submission" date="2016-10" db="EMBL/GenBank/DDBJ databases">
        <authorList>
            <person name="de Groot N.N."/>
        </authorList>
    </citation>
    <scope>NUCLEOTIDE SEQUENCE [LARGE SCALE GENOMIC DNA]</scope>
    <source>
        <strain evidence="3 4">DSM 2872</strain>
    </source>
</reference>
<protein>
    <submittedName>
        <fullName evidence="3">Uncharacterized conserved protein, contains a C-terminal beta-barrel porin domain</fullName>
    </submittedName>
</protein>
<dbReference type="SUPFAM" id="SSF55486">
    <property type="entry name" value="Metalloproteases ('zincins'), catalytic domain"/>
    <property type="match status" value="1"/>
</dbReference>